<comment type="caution">
    <text evidence="1">The sequence shown here is derived from an EMBL/GenBank/DDBJ whole genome shotgun (WGS) entry which is preliminary data.</text>
</comment>
<keyword evidence="2" id="KW-1185">Reference proteome</keyword>
<dbReference type="Proteomes" id="UP001148629">
    <property type="component" value="Unassembled WGS sequence"/>
</dbReference>
<gene>
    <name evidence="1" type="ORF">NM208_g5115</name>
</gene>
<protein>
    <submittedName>
        <fullName evidence="1">Uncharacterized protein</fullName>
    </submittedName>
</protein>
<name>A0ACC1SIB3_9HYPO</name>
<reference evidence="1" key="1">
    <citation type="submission" date="2022-08" db="EMBL/GenBank/DDBJ databases">
        <title>Genome Sequence of Fusarium decemcellulare.</title>
        <authorList>
            <person name="Buettner E."/>
        </authorList>
    </citation>
    <scope>NUCLEOTIDE SEQUENCE</scope>
    <source>
        <strain evidence="1">Babe19</strain>
    </source>
</reference>
<accession>A0ACC1SIB3</accession>
<evidence type="ECO:0000313" key="1">
    <source>
        <dbReference type="EMBL" id="KAJ3540331.1"/>
    </source>
</evidence>
<dbReference type="EMBL" id="JANRMS010000413">
    <property type="protein sequence ID" value="KAJ3540331.1"/>
    <property type="molecule type" value="Genomic_DNA"/>
</dbReference>
<sequence>MSKYVVHDAELDKIRGKVIVVTGGATGIGRAIVHLAHIHGAKVAFCDVDEENGKKVEQDLNSDVLFEKCDVSNWPQVRNFFQHVYDRFGVIDTVISNAAINRVETLDEPTEGELEAPDISALNVNMVGTWYVTKAALHFFRKKPETSSQLVLFGSVASYFDTPPLYTYCASKAAVLGLMRALRSQVSKDNITVNMIAPWMTVTAMVTDHIKKVWGDLPANSPLDVAKASLLPIVRPEINGKSFLINGGNITELEDKLDETQHIWLGPGLDKDMREGQRRLIP</sequence>
<evidence type="ECO:0000313" key="2">
    <source>
        <dbReference type="Proteomes" id="UP001148629"/>
    </source>
</evidence>
<organism evidence="1 2">
    <name type="scientific">Fusarium decemcellulare</name>
    <dbReference type="NCBI Taxonomy" id="57161"/>
    <lineage>
        <taxon>Eukaryota</taxon>
        <taxon>Fungi</taxon>
        <taxon>Dikarya</taxon>
        <taxon>Ascomycota</taxon>
        <taxon>Pezizomycotina</taxon>
        <taxon>Sordariomycetes</taxon>
        <taxon>Hypocreomycetidae</taxon>
        <taxon>Hypocreales</taxon>
        <taxon>Nectriaceae</taxon>
        <taxon>Fusarium</taxon>
        <taxon>Fusarium decemcellulare species complex</taxon>
    </lineage>
</organism>
<proteinExistence type="predicted"/>